<organism evidence="2 3">
    <name type="scientific">Eimeria mitis</name>
    <dbReference type="NCBI Taxonomy" id="44415"/>
    <lineage>
        <taxon>Eukaryota</taxon>
        <taxon>Sar</taxon>
        <taxon>Alveolata</taxon>
        <taxon>Apicomplexa</taxon>
        <taxon>Conoidasida</taxon>
        <taxon>Coccidia</taxon>
        <taxon>Eucoccidiorida</taxon>
        <taxon>Eimeriorina</taxon>
        <taxon>Eimeriidae</taxon>
        <taxon>Eimeria</taxon>
    </lineage>
</organism>
<dbReference type="Proteomes" id="UP000030744">
    <property type="component" value="Unassembled WGS sequence"/>
</dbReference>
<protein>
    <submittedName>
        <fullName evidence="2">Uncharacterized protein</fullName>
    </submittedName>
</protein>
<name>U6KB11_9EIME</name>
<proteinExistence type="predicted"/>
<evidence type="ECO:0000313" key="3">
    <source>
        <dbReference type="Proteomes" id="UP000030744"/>
    </source>
</evidence>
<evidence type="ECO:0000313" key="2">
    <source>
        <dbReference type="EMBL" id="CDJ35144.1"/>
    </source>
</evidence>
<dbReference type="VEuPathDB" id="ToxoDB:EMH_0095600"/>
<accession>U6KB11</accession>
<dbReference type="RefSeq" id="XP_013357706.1">
    <property type="nucleotide sequence ID" value="XM_013502252.1"/>
</dbReference>
<dbReference type="OrthoDB" id="348318at2759"/>
<keyword evidence="3" id="KW-1185">Reference proteome</keyword>
<dbReference type="GeneID" id="25383630"/>
<reference evidence="2" key="1">
    <citation type="submission" date="2013-10" db="EMBL/GenBank/DDBJ databases">
        <title>Genomic analysis of the causative agents of coccidiosis in chickens.</title>
        <authorList>
            <person name="Reid A.J."/>
            <person name="Blake D."/>
            <person name="Billington K."/>
            <person name="Browne H."/>
            <person name="Dunn M."/>
            <person name="Hung S."/>
            <person name="Kawahara F."/>
            <person name="Miranda-Saavedra D."/>
            <person name="Mourier T."/>
            <person name="Nagra H."/>
            <person name="Otto T.D."/>
            <person name="Rawlings N."/>
            <person name="Sanchez A."/>
            <person name="Sanders M."/>
            <person name="Subramaniam C."/>
            <person name="Tay Y."/>
            <person name="Dear P."/>
            <person name="Doerig C."/>
            <person name="Gruber A."/>
            <person name="Parkinson J."/>
            <person name="Shirley M."/>
            <person name="Wan K.L."/>
            <person name="Berriman M."/>
            <person name="Tomley F."/>
            <person name="Pain A."/>
        </authorList>
    </citation>
    <scope>NUCLEOTIDE SEQUENCE [LARGE SCALE GENOMIC DNA]</scope>
    <source>
        <strain evidence="2">Houghton</strain>
    </source>
</reference>
<evidence type="ECO:0000256" key="1">
    <source>
        <dbReference type="SAM" id="MobiDB-lite"/>
    </source>
</evidence>
<gene>
    <name evidence="2" type="ORF">EMH_0095600</name>
</gene>
<dbReference type="EMBL" id="HG687820">
    <property type="protein sequence ID" value="CDJ35144.1"/>
    <property type="molecule type" value="Genomic_DNA"/>
</dbReference>
<dbReference type="AlphaFoldDB" id="U6KB11"/>
<sequence>MGPRRPRMRPPPLQYKEEQQMRYLSRLIAKRKGGGPPKGAPQPRRQRRANELLRGKGPLWLQTQADLCIDLLTALGRLRPQWRGRSNRVPFQLHLLRLRPSLLQPAAAPHAWVLAAYKGALGPLVAHIADLPYVHLAPGEAEEVVEEVQMLKGPAAIDAVLGALDAMGPWGPPRGPRGLHQPDPDSEAMEAEAMRDTGDPRQQLLVQQQQVVVQQKQLQQQQQHQFLLQQQQQQQQQQQLEASRAAEAAAEGCRSPADTDGLGCTYTRMY</sequence>
<feature type="region of interest" description="Disordered" evidence="1">
    <location>
        <begin position="167"/>
        <end position="197"/>
    </location>
</feature>
<feature type="region of interest" description="Disordered" evidence="1">
    <location>
        <begin position="249"/>
        <end position="270"/>
    </location>
</feature>
<reference evidence="2" key="2">
    <citation type="submission" date="2013-10" db="EMBL/GenBank/DDBJ databases">
        <authorList>
            <person name="Aslett M."/>
        </authorList>
    </citation>
    <scope>NUCLEOTIDE SEQUENCE [LARGE SCALE GENOMIC DNA]</scope>
    <source>
        <strain evidence="2">Houghton</strain>
    </source>
</reference>